<evidence type="ECO:0000313" key="2">
    <source>
        <dbReference type="Proteomes" id="UP000054018"/>
    </source>
</evidence>
<dbReference type="Proteomes" id="UP000054018">
    <property type="component" value="Unassembled WGS sequence"/>
</dbReference>
<reference evidence="2" key="2">
    <citation type="submission" date="2015-01" db="EMBL/GenBank/DDBJ databases">
        <title>Evolutionary Origins and Diversification of the Mycorrhizal Mutualists.</title>
        <authorList>
            <consortium name="DOE Joint Genome Institute"/>
            <consortium name="Mycorrhizal Genomics Consortium"/>
            <person name="Kohler A."/>
            <person name="Kuo A."/>
            <person name="Nagy L.G."/>
            <person name="Floudas D."/>
            <person name="Copeland A."/>
            <person name="Barry K.W."/>
            <person name="Cichocki N."/>
            <person name="Veneault-Fourrey C."/>
            <person name="LaButti K."/>
            <person name="Lindquist E.A."/>
            <person name="Lipzen A."/>
            <person name="Lundell T."/>
            <person name="Morin E."/>
            <person name="Murat C."/>
            <person name="Riley R."/>
            <person name="Ohm R."/>
            <person name="Sun H."/>
            <person name="Tunlid A."/>
            <person name="Henrissat B."/>
            <person name="Grigoriev I.V."/>
            <person name="Hibbett D.S."/>
            <person name="Martin F."/>
        </authorList>
    </citation>
    <scope>NUCLEOTIDE SEQUENCE [LARGE SCALE GENOMIC DNA]</scope>
    <source>
        <strain evidence="2">441</strain>
    </source>
</reference>
<dbReference type="EMBL" id="KN833765">
    <property type="protein sequence ID" value="KIK20400.1"/>
    <property type="molecule type" value="Genomic_DNA"/>
</dbReference>
<dbReference type="AlphaFoldDB" id="A0A0C9Y6W2"/>
<proteinExistence type="predicted"/>
<protein>
    <submittedName>
        <fullName evidence="1">Uncharacterized protein</fullName>
    </submittedName>
</protein>
<gene>
    <name evidence="1" type="ORF">PISMIDRAFT_682347</name>
</gene>
<accession>A0A0C9Y6W2</accession>
<evidence type="ECO:0000313" key="1">
    <source>
        <dbReference type="EMBL" id="KIK20400.1"/>
    </source>
</evidence>
<dbReference type="HOGENOM" id="CLU_3088172_0_0_1"/>
<keyword evidence="2" id="KW-1185">Reference proteome</keyword>
<reference evidence="1 2" key="1">
    <citation type="submission" date="2014-04" db="EMBL/GenBank/DDBJ databases">
        <authorList>
            <consortium name="DOE Joint Genome Institute"/>
            <person name="Kuo A."/>
            <person name="Kohler A."/>
            <person name="Costa M.D."/>
            <person name="Nagy L.G."/>
            <person name="Floudas D."/>
            <person name="Copeland A."/>
            <person name="Barry K.W."/>
            <person name="Cichocki N."/>
            <person name="Veneault-Fourrey C."/>
            <person name="LaButti K."/>
            <person name="Lindquist E.A."/>
            <person name="Lipzen A."/>
            <person name="Lundell T."/>
            <person name="Morin E."/>
            <person name="Murat C."/>
            <person name="Sun H."/>
            <person name="Tunlid A."/>
            <person name="Henrissat B."/>
            <person name="Grigoriev I.V."/>
            <person name="Hibbett D.S."/>
            <person name="Martin F."/>
            <person name="Nordberg H.P."/>
            <person name="Cantor M.N."/>
            <person name="Hua S.X."/>
        </authorList>
    </citation>
    <scope>NUCLEOTIDE SEQUENCE [LARGE SCALE GENOMIC DNA]</scope>
    <source>
        <strain evidence="1 2">441</strain>
    </source>
</reference>
<sequence>MYPSILFVFGRDFGWHAVYFPLLLKRRRTCRDKVETYLRTAAMPVIGVYVCL</sequence>
<name>A0A0C9Y6W2_9AGAM</name>
<organism evidence="1 2">
    <name type="scientific">Pisolithus microcarpus 441</name>
    <dbReference type="NCBI Taxonomy" id="765257"/>
    <lineage>
        <taxon>Eukaryota</taxon>
        <taxon>Fungi</taxon>
        <taxon>Dikarya</taxon>
        <taxon>Basidiomycota</taxon>
        <taxon>Agaricomycotina</taxon>
        <taxon>Agaricomycetes</taxon>
        <taxon>Agaricomycetidae</taxon>
        <taxon>Boletales</taxon>
        <taxon>Sclerodermatineae</taxon>
        <taxon>Pisolithaceae</taxon>
        <taxon>Pisolithus</taxon>
    </lineage>
</organism>